<evidence type="ECO:0000313" key="3">
    <source>
        <dbReference type="Proteomes" id="UP000000663"/>
    </source>
</evidence>
<dbReference type="Proteomes" id="UP000000663">
    <property type="component" value="Chromosome"/>
</dbReference>
<dbReference type="GeneID" id="5144445"/>
<accession>Q0W0F3</accession>
<name>Q0W0F3_METAR</name>
<dbReference type="EMBL" id="AM114193">
    <property type="protein sequence ID" value="CAJ38140.1"/>
    <property type="molecule type" value="Genomic_DNA"/>
</dbReference>
<gene>
    <name evidence="2" type="ORF">RRC436</name>
</gene>
<reference evidence="2 3" key="1">
    <citation type="journal article" date="2006" name="Science">
        <title>Genome of rice cluster I archaea -- the key methane producers in the rice rhizosphere.</title>
        <authorList>
            <person name="Erkel C."/>
            <person name="Kube M."/>
            <person name="Reinhardt R."/>
            <person name="Liesack W."/>
        </authorList>
    </citation>
    <scope>NUCLEOTIDE SEQUENCE [LARGE SCALE GENOMIC DNA]</scope>
    <source>
        <strain evidence="3">DSM 22066 / NBRC 105507 / MRE50</strain>
    </source>
</reference>
<protein>
    <submittedName>
        <fullName evidence="2">Predicted rhodanese-like protein (Thiosulfate sulfurtransferase family)</fullName>
    </submittedName>
</protein>
<dbReference type="CDD" id="cd00158">
    <property type="entry name" value="RHOD"/>
    <property type="match status" value="1"/>
</dbReference>
<dbReference type="KEGG" id="rci:RRC436"/>
<evidence type="ECO:0000313" key="2">
    <source>
        <dbReference type="EMBL" id="CAJ38140.1"/>
    </source>
</evidence>
<dbReference type="PROSITE" id="PS50206">
    <property type="entry name" value="RHODANESE_3"/>
    <property type="match status" value="1"/>
</dbReference>
<dbReference type="OrthoDB" id="135517at2157"/>
<organism evidence="2 3">
    <name type="scientific">Methanocella arvoryzae (strain DSM 22066 / NBRC 105507 / MRE50)</name>
    <dbReference type="NCBI Taxonomy" id="351160"/>
    <lineage>
        <taxon>Archaea</taxon>
        <taxon>Methanobacteriati</taxon>
        <taxon>Methanobacteriota</taxon>
        <taxon>Stenosarchaea group</taxon>
        <taxon>Methanomicrobia</taxon>
        <taxon>Methanocellales</taxon>
        <taxon>Methanocellaceae</taxon>
        <taxon>Methanocella</taxon>
    </lineage>
</organism>
<dbReference type="InterPro" id="IPR001307">
    <property type="entry name" value="Thiosulphate_STrfase_CS"/>
</dbReference>
<dbReference type="SMART" id="SM00450">
    <property type="entry name" value="RHOD"/>
    <property type="match status" value="1"/>
</dbReference>
<dbReference type="eggNOG" id="arCOG02021">
    <property type="taxonomic scope" value="Archaea"/>
</dbReference>
<feature type="domain" description="Rhodanese" evidence="1">
    <location>
        <begin position="20"/>
        <end position="110"/>
    </location>
</feature>
<dbReference type="PROSITE" id="PS00380">
    <property type="entry name" value="RHODANESE_1"/>
    <property type="match status" value="1"/>
</dbReference>
<keyword evidence="3" id="KW-1185">Reference proteome</keyword>
<proteinExistence type="predicted"/>
<dbReference type="InterPro" id="IPR050229">
    <property type="entry name" value="GlpE_sulfurtransferase"/>
</dbReference>
<dbReference type="InterPro" id="IPR036873">
    <property type="entry name" value="Rhodanese-like_dom_sf"/>
</dbReference>
<sequence>MQELQVRRMSIEELKKRMKLEKPFILADARDIDSYDSSHIPGAIPIPVDEVDQLAEGYDRDMDIITYCSSYECTASTAAAKAFLKKGFRNVWDYKGGLQEWQEQGNPLESNK</sequence>
<dbReference type="STRING" id="351160.RRC436"/>
<dbReference type="GO" id="GO:0004792">
    <property type="term" value="F:thiosulfate-cyanide sulfurtransferase activity"/>
    <property type="evidence" value="ECO:0007669"/>
    <property type="project" value="InterPro"/>
</dbReference>
<evidence type="ECO:0000259" key="1">
    <source>
        <dbReference type="PROSITE" id="PS50206"/>
    </source>
</evidence>
<dbReference type="RefSeq" id="WP_012034452.1">
    <property type="nucleotide sequence ID" value="NC_009464.1"/>
</dbReference>
<dbReference type="SUPFAM" id="SSF52821">
    <property type="entry name" value="Rhodanese/Cell cycle control phosphatase"/>
    <property type="match status" value="1"/>
</dbReference>
<dbReference type="AlphaFoldDB" id="Q0W0F3"/>
<dbReference type="Pfam" id="PF00581">
    <property type="entry name" value="Rhodanese"/>
    <property type="match status" value="1"/>
</dbReference>
<dbReference type="Gene3D" id="3.40.250.10">
    <property type="entry name" value="Rhodanese-like domain"/>
    <property type="match status" value="1"/>
</dbReference>
<dbReference type="PANTHER" id="PTHR43031:SF1">
    <property type="entry name" value="PYRIDINE NUCLEOTIDE-DISULPHIDE OXIDOREDUCTASE"/>
    <property type="match status" value="1"/>
</dbReference>
<dbReference type="PANTHER" id="PTHR43031">
    <property type="entry name" value="FAD-DEPENDENT OXIDOREDUCTASE"/>
    <property type="match status" value="1"/>
</dbReference>
<dbReference type="InterPro" id="IPR001763">
    <property type="entry name" value="Rhodanese-like_dom"/>
</dbReference>